<dbReference type="Proteomes" id="UP000294850">
    <property type="component" value="Unassembled WGS sequence"/>
</dbReference>
<evidence type="ECO:0000313" key="2">
    <source>
        <dbReference type="Proteomes" id="UP000294850"/>
    </source>
</evidence>
<accession>A0A4V2Z4R6</accession>
<proteinExistence type="predicted"/>
<protein>
    <submittedName>
        <fullName evidence="1">Uncharacterized protein</fullName>
    </submittedName>
</protein>
<dbReference type="AlphaFoldDB" id="A0A4V2Z4R6"/>
<sequence>MTQNKMLDVIYAIERADYDSFYTDSYGQVWFASVNEADEEAEKVVKYIRADIVDKLADALKWYAEKSKLMQGSQEPADVFMNHGNGIEHEPALKALTEYEASK</sequence>
<comment type="caution">
    <text evidence="1">The sequence shown here is derived from an EMBL/GenBank/DDBJ whole genome shotgun (WGS) entry which is preliminary data.</text>
</comment>
<name>A0A4V2Z4R6_9BACT</name>
<keyword evidence="2" id="KW-1185">Reference proteome</keyword>
<dbReference type="EMBL" id="SMFL01000002">
    <property type="protein sequence ID" value="TDE17738.1"/>
    <property type="molecule type" value="Genomic_DNA"/>
</dbReference>
<reference evidence="1 2" key="1">
    <citation type="submission" date="2019-03" db="EMBL/GenBank/DDBJ databases">
        <title>Dyadobacter AR-3-6 sp. nov., isolated from arctic soil.</title>
        <authorList>
            <person name="Chaudhary D.K."/>
        </authorList>
    </citation>
    <scope>NUCLEOTIDE SEQUENCE [LARGE SCALE GENOMIC DNA]</scope>
    <source>
        <strain evidence="1 2">AR-3-6</strain>
    </source>
</reference>
<evidence type="ECO:0000313" key="1">
    <source>
        <dbReference type="EMBL" id="TDE17738.1"/>
    </source>
</evidence>
<dbReference type="RefSeq" id="WP_131957604.1">
    <property type="nucleotide sequence ID" value="NZ_SMFL01000002.1"/>
</dbReference>
<organism evidence="1 2">
    <name type="scientific">Dyadobacter psychrotolerans</name>
    <dbReference type="NCBI Taxonomy" id="2541721"/>
    <lineage>
        <taxon>Bacteria</taxon>
        <taxon>Pseudomonadati</taxon>
        <taxon>Bacteroidota</taxon>
        <taxon>Cytophagia</taxon>
        <taxon>Cytophagales</taxon>
        <taxon>Spirosomataceae</taxon>
        <taxon>Dyadobacter</taxon>
    </lineage>
</organism>
<gene>
    <name evidence="1" type="ORF">E0F88_07555</name>
</gene>